<feature type="signal peptide" evidence="2">
    <location>
        <begin position="1"/>
        <end position="19"/>
    </location>
</feature>
<evidence type="ECO:0000256" key="1">
    <source>
        <dbReference type="SAM" id="Phobius"/>
    </source>
</evidence>
<keyword evidence="1" id="KW-0812">Transmembrane</keyword>
<feature type="transmembrane region" description="Helical" evidence="1">
    <location>
        <begin position="51"/>
        <end position="73"/>
    </location>
</feature>
<dbReference type="AlphaFoldDB" id="A0A9P5JVV6"/>
<sequence length="91" mass="10199">MRAVMRLWACGIAMWLCLQHEDGISIGAWALPFGNLYVDGERHFPDFYCQWWLWVCVVCARLGVALALSKIALAASESGNRHSNGRLDSCL</sequence>
<dbReference type="EMBL" id="WHVB01000036">
    <property type="protein sequence ID" value="KAF8467473.1"/>
    <property type="molecule type" value="Genomic_DNA"/>
</dbReference>
<reference evidence="3" key="2">
    <citation type="journal article" date="2020" name="Nat. Commun.">
        <title>Large-scale genome sequencing of mycorrhizal fungi provides insights into the early evolution of symbiotic traits.</title>
        <authorList>
            <person name="Miyauchi S."/>
            <person name="Kiss E."/>
            <person name="Kuo A."/>
            <person name="Drula E."/>
            <person name="Kohler A."/>
            <person name="Sanchez-Garcia M."/>
            <person name="Morin E."/>
            <person name="Andreopoulos B."/>
            <person name="Barry K.W."/>
            <person name="Bonito G."/>
            <person name="Buee M."/>
            <person name="Carver A."/>
            <person name="Chen C."/>
            <person name="Cichocki N."/>
            <person name="Clum A."/>
            <person name="Culley D."/>
            <person name="Crous P.W."/>
            <person name="Fauchery L."/>
            <person name="Girlanda M."/>
            <person name="Hayes R.D."/>
            <person name="Keri Z."/>
            <person name="LaButti K."/>
            <person name="Lipzen A."/>
            <person name="Lombard V."/>
            <person name="Magnuson J."/>
            <person name="Maillard F."/>
            <person name="Murat C."/>
            <person name="Nolan M."/>
            <person name="Ohm R.A."/>
            <person name="Pangilinan J."/>
            <person name="Pereira M.F."/>
            <person name="Perotto S."/>
            <person name="Peter M."/>
            <person name="Pfister S."/>
            <person name="Riley R."/>
            <person name="Sitrit Y."/>
            <person name="Stielow J.B."/>
            <person name="Szollosi G."/>
            <person name="Zifcakova L."/>
            <person name="Stursova M."/>
            <person name="Spatafora J.W."/>
            <person name="Tedersoo L."/>
            <person name="Vaario L.M."/>
            <person name="Yamada A."/>
            <person name="Yan M."/>
            <person name="Wang P."/>
            <person name="Xu J."/>
            <person name="Bruns T."/>
            <person name="Baldrian P."/>
            <person name="Vilgalys R."/>
            <person name="Dunand C."/>
            <person name="Henrissat B."/>
            <person name="Grigoriev I.V."/>
            <person name="Hibbett D."/>
            <person name="Nagy L.G."/>
            <person name="Martin F.M."/>
        </authorList>
    </citation>
    <scope>NUCLEOTIDE SEQUENCE</scope>
    <source>
        <strain evidence="3">Prilba</strain>
    </source>
</reference>
<dbReference type="Proteomes" id="UP000759537">
    <property type="component" value="Unassembled WGS sequence"/>
</dbReference>
<comment type="caution">
    <text evidence="3">The sequence shown here is derived from an EMBL/GenBank/DDBJ whole genome shotgun (WGS) entry which is preliminary data.</text>
</comment>
<proteinExistence type="predicted"/>
<keyword evidence="2" id="KW-0732">Signal</keyword>
<reference evidence="3" key="1">
    <citation type="submission" date="2019-10" db="EMBL/GenBank/DDBJ databases">
        <authorList>
            <consortium name="DOE Joint Genome Institute"/>
            <person name="Kuo A."/>
            <person name="Miyauchi S."/>
            <person name="Kiss E."/>
            <person name="Drula E."/>
            <person name="Kohler A."/>
            <person name="Sanchez-Garcia M."/>
            <person name="Andreopoulos B."/>
            <person name="Barry K.W."/>
            <person name="Bonito G."/>
            <person name="Buee M."/>
            <person name="Carver A."/>
            <person name="Chen C."/>
            <person name="Cichocki N."/>
            <person name="Clum A."/>
            <person name="Culley D."/>
            <person name="Crous P.W."/>
            <person name="Fauchery L."/>
            <person name="Girlanda M."/>
            <person name="Hayes R."/>
            <person name="Keri Z."/>
            <person name="LaButti K."/>
            <person name="Lipzen A."/>
            <person name="Lombard V."/>
            <person name="Magnuson J."/>
            <person name="Maillard F."/>
            <person name="Morin E."/>
            <person name="Murat C."/>
            <person name="Nolan M."/>
            <person name="Ohm R."/>
            <person name="Pangilinan J."/>
            <person name="Pereira M."/>
            <person name="Perotto S."/>
            <person name="Peter M."/>
            <person name="Riley R."/>
            <person name="Sitrit Y."/>
            <person name="Stielow B."/>
            <person name="Szollosi G."/>
            <person name="Zifcakova L."/>
            <person name="Stursova M."/>
            <person name="Spatafora J.W."/>
            <person name="Tedersoo L."/>
            <person name="Vaario L.-M."/>
            <person name="Yamada A."/>
            <person name="Yan M."/>
            <person name="Wang P."/>
            <person name="Xu J."/>
            <person name="Bruns T."/>
            <person name="Baldrian P."/>
            <person name="Vilgalys R."/>
            <person name="Henrissat B."/>
            <person name="Grigoriev I.V."/>
            <person name="Hibbett D."/>
            <person name="Nagy L.G."/>
            <person name="Martin F.M."/>
        </authorList>
    </citation>
    <scope>NUCLEOTIDE SEQUENCE</scope>
    <source>
        <strain evidence="3">Prilba</strain>
    </source>
</reference>
<keyword evidence="4" id="KW-1185">Reference proteome</keyword>
<gene>
    <name evidence="3" type="ORF">DFH94DRAFT_778796</name>
</gene>
<feature type="chain" id="PRO_5040128474" evidence="2">
    <location>
        <begin position="20"/>
        <end position="91"/>
    </location>
</feature>
<accession>A0A9P5JVV6</accession>
<name>A0A9P5JVV6_9AGAM</name>
<evidence type="ECO:0000313" key="4">
    <source>
        <dbReference type="Proteomes" id="UP000759537"/>
    </source>
</evidence>
<evidence type="ECO:0000256" key="2">
    <source>
        <dbReference type="SAM" id="SignalP"/>
    </source>
</evidence>
<organism evidence="3 4">
    <name type="scientific">Russula ochroleuca</name>
    <dbReference type="NCBI Taxonomy" id="152965"/>
    <lineage>
        <taxon>Eukaryota</taxon>
        <taxon>Fungi</taxon>
        <taxon>Dikarya</taxon>
        <taxon>Basidiomycota</taxon>
        <taxon>Agaricomycotina</taxon>
        <taxon>Agaricomycetes</taxon>
        <taxon>Russulales</taxon>
        <taxon>Russulaceae</taxon>
        <taxon>Russula</taxon>
    </lineage>
</organism>
<keyword evidence="1" id="KW-0472">Membrane</keyword>
<keyword evidence="1" id="KW-1133">Transmembrane helix</keyword>
<evidence type="ECO:0000313" key="3">
    <source>
        <dbReference type="EMBL" id="KAF8467473.1"/>
    </source>
</evidence>
<protein>
    <submittedName>
        <fullName evidence="3">Uncharacterized protein</fullName>
    </submittedName>
</protein>